<proteinExistence type="predicted"/>
<evidence type="ECO:0000313" key="2">
    <source>
        <dbReference type="EMBL" id="ABB55320.1"/>
    </source>
</evidence>
<feature type="region of interest" description="Disordered" evidence="1">
    <location>
        <begin position="107"/>
        <end position="141"/>
    </location>
</feature>
<dbReference type="AlphaFoldDB" id="Q2XNV2"/>
<evidence type="ECO:0000256" key="1">
    <source>
        <dbReference type="SAM" id="MobiDB-lite"/>
    </source>
</evidence>
<accession>Q2XNV2</accession>
<name>Q2XNV2_ASPOF</name>
<dbReference type="EMBL" id="AC183409">
    <property type="protein sequence ID" value="ABB55320.1"/>
    <property type="molecule type" value="Genomic_DNA"/>
</dbReference>
<reference evidence="2" key="1">
    <citation type="submission" date="2006-04" db="EMBL/GenBank/DDBJ databases">
        <title>Comparative Sequence and Genetic Analyses of the Asparagus, Onion, and Rice Genomes Reveal Similar Structures, But No Microsynteny.</title>
        <authorList>
            <person name="Jernej J."/>
            <person name="Suzuki G."/>
            <person name="McCallum J."/>
            <person name="Cheung F."/>
            <person name="Arbogast T."/>
            <person name="Tallon L.J."/>
            <person name="Smith S."/>
            <person name="Utterback T."/>
            <person name="Havey M.J."/>
            <person name="Town C.D."/>
        </authorList>
    </citation>
    <scope>NUCLEOTIDE SEQUENCE</scope>
</reference>
<sequence>MPEGVLDPKNRIFWLLCGFNRLDSPEPINTAPERKVLQIYIACVRSLGLSRCASCTATFTKQIYFNQLATQLSVGVSKKPRARAWPGPGNPGKTRVRARARVAVDEPCSGPARARNSAQIGHWGFEWPGRAGPGRPKRSQT</sequence>
<organism evidence="2">
    <name type="scientific">Asparagus officinalis</name>
    <name type="common">Garden asparagus</name>
    <dbReference type="NCBI Taxonomy" id="4686"/>
    <lineage>
        <taxon>Eukaryota</taxon>
        <taxon>Viridiplantae</taxon>
        <taxon>Streptophyta</taxon>
        <taxon>Embryophyta</taxon>
        <taxon>Tracheophyta</taxon>
        <taxon>Spermatophyta</taxon>
        <taxon>Magnoliopsida</taxon>
        <taxon>Liliopsida</taxon>
        <taxon>Asparagales</taxon>
        <taxon>Asparagaceae</taxon>
        <taxon>Asparagoideae</taxon>
        <taxon>Asparagus</taxon>
    </lineage>
</organism>
<gene>
    <name evidence="2" type="ORF">12.t00034</name>
</gene>
<protein>
    <submittedName>
        <fullName evidence="2">Uncharacterized protein</fullName>
    </submittedName>
</protein>